<feature type="compositionally biased region" description="Basic and acidic residues" evidence="1">
    <location>
        <begin position="148"/>
        <end position="163"/>
    </location>
</feature>
<evidence type="ECO:0000256" key="1">
    <source>
        <dbReference type="SAM" id="MobiDB-lite"/>
    </source>
</evidence>
<keyword evidence="3" id="KW-1185">Reference proteome</keyword>
<proteinExistence type="predicted"/>
<comment type="caution">
    <text evidence="2">The sequence shown here is derived from an EMBL/GenBank/DDBJ whole genome shotgun (WGS) entry which is preliminary data.</text>
</comment>
<feature type="compositionally biased region" description="Polar residues" evidence="1">
    <location>
        <begin position="97"/>
        <end position="107"/>
    </location>
</feature>
<dbReference type="Proteomes" id="UP001396334">
    <property type="component" value="Unassembled WGS sequence"/>
</dbReference>
<evidence type="ECO:0000313" key="3">
    <source>
        <dbReference type="Proteomes" id="UP001396334"/>
    </source>
</evidence>
<sequence length="163" mass="17642">MRDTMPSAYGGDKRSKRRIEAAPAPRERRQKQHTWEHPSQARPAFSHPTNGAGSTARPTGATTVLPAKLHNATTVLPAKLPNATTRLPNGLTKYTGGATTASQPCHTETSRHSLTEGAKPRGSQGGQHHPRGENQGKQLQSTGVATKQPKEEGWEKERREDSA</sequence>
<reference evidence="2 3" key="1">
    <citation type="journal article" date="2024" name="G3 (Bethesda)">
        <title>Genome assembly of Hibiscus sabdariffa L. provides insights into metabolisms of medicinal natural products.</title>
        <authorList>
            <person name="Kim T."/>
        </authorList>
    </citation>
    <scope>NUCLEOTIDE SEQUENCE [LARGE SCALE GENOMIC DNA]</scope>
    <source>
        <strain evidence="2">TK-2024</strain>
        <tissue evidence="2">Old leaves</tissue>
    </source>
</reference>
<feature type="compositionally biased region" description="Polar residues" evidence="1">
    <location>
        <begin position="135"/>
        <end position="145"/>
    </location>
</feature>
<accession>A0ABR1ZZ46</accession>
<feature type="region of interest" description="Disordered" evidence="1">
    <location>
        <begin position="1"/>
        <end position="163"/>
    </location>
</feature>
<feature type="compositionally biased region" description="Polar residues" evidence="1">
    <location>
        <begin position="47"/>
        <end position="62"/>
    </location>
</feature>
<evidence type="ECO:0000313" key="2">
    <source>
        <dbReference type="EMBL" id="KAK8485855.1"/>
    </source>
</evidence>
<protein>
    <submittedName>
        <fullName evidence="2">Uncharacterized protein</fullName>
    </submittedName>
</protein>
<gene>
    <name evidence="2" type="ORF">V6N11_035707</name>
</gene>
<organism evidence="2 3">
    <name type="scientific">Hibiscus sabdariffa</name>
    <name type="common">roselle</name>
    <dbReference type="NCBI Taxonomy" id="183260"/>
    <lineage>
        <taxon>Eukaryota</taxon>
        <taxon>Viridiplantae</taxon>
        <taxon>Streptophyta</taxon>
        <taxon>Embryophyta</taxon>
        <taxon>Tracheophyta</taxon>
        <taxon>Spermatophyta</taxon>
        <taxon>Magnoliopsida</taxon>
        <taxon>eudicotyledons</taxon>
        <taxon>Gunneridae</taxon>
        <taxon>Pentapetalae</taxon>
        <taxon>rosids</taxon>
        <taxon>malvids</taxon>
        <taxon>Malvales</taxon>
        <taxon>Malvaceae</taxon>
        <taxon>Malvoideae</taxon>
        <taxon>Hibiscus</taxon>
    </lineage>
</organism>
<name>A0ABR1ZZ46_9ROSI</name>
<dbReference type="EMBL" id="JBBPBN010000476">
    <property type="protein sequence ID" value="KAK8485855.1"/>
    <property type="molecule type" value="Genomic_DNA"/>
</dbReference>